<dbReference type="EMBL" id="JADYXP020000015">
    <property type="protein sequence ID" value="KAL0109712.1"/>
    <property type="molecule type" value="Genomic_DNA"/>
</dbReference>
<keyword evidence="2" id="KW-1185">Reference proteome</keyword>
<name>A0AAW2F2P7_9HYME</name>
<evidence type="ECO:0000313" key="1">
    <source>
        <dbReference type="EMBL" id="KAL0109712.1"/>
    </source>
</evidence>
<evidence type="ECO:0000313" key="2">
    <source>
        <dbReference type="Proteomes" id="UP001430953"/>
    </source>
</evidence>
<protein>
    <recommendedName>
        <fullName evidence="3">Secreted protein</fullName>
    </recommendedName>
</protein>
<gene>
    <name evidence="1" type="ORF">PUN28_014621</name>
</gene>
<evidence type="ECO:0008006" key="3">
    <source>
        <dbReference type="Google" id="ProtNLM"/>
    </source>
</evidence>
<sequence length="98" mass="11312">MFQLFILFTHRLGNSSYFLSAIAGISSPNRHAPYLLQKNYSITKQNSVFHREITKRTCVDKVSHLSTAVIKSDLIISRTTTLFLHFTCRNESHRNINN</sequence>
<proteinExistence type="predicted"/>
<dbReference type="Proteomes" id="UP001430953">
    <property type="component" value="Unassembled WGS sequence"/>
</dbReference>
<reference evidence="1 2" key="1">
    <citation type="submission" date="2023-03" db="EMBL/GenBank/DDBJ databases">
        <title>High recombination rates correlate with genetic variation in Cardiocondyla obscurior ants.</title>
        <authorList>
            <person name="Errbii M."/>
        </authorList>
    </citation>
    <scope>NUCLEOTIDE SEQUENCE [LARGE SCALE GENOMIC DNA]</scope>
    <source>
        <strain evidence="1">Alpha-2009</strain>
        <tissue evidence="1">Whole body</tissue>
    </source>
</reference>
<comment type="caution">
    <text evidence="1">The sequence shown here is derived from an EMBL/GenBank/DDBJ whole genome shotgun (WGS) entry which is preliminary data.</text>
</comment>
<accession>A0AAW2F2P7</accession>
<organism evidence="1 2">
    <name type="scientific">Cardiocondyla obscurior</name>
    <dbReference type="NCBI Taxonomy" id="286306"/>
    <lineage>
        <taxon>Eukaryota</taxon>
        <taxon>Metazoa</taxon>
        <taxon>Ecdysozoa</taxon>
        <taxon>Arthropoda</taxon>
        <taxon>Hexapoda</taxon>
        <taxon>Insecta</taxon>
        <taxon>Pterygota</taxon>
        <taxon>Neoptera</taxon>
        <taxon>Endopterygota</taxon>
        <taxon>Hymenoptera</taxon>
        <taxon>Apocrita</taxon>
        <taxon>Aculeata</taxon>
        <taxon>Formicoidea</taxon>
        <taxon>Formicidae</taxon>
        <taxon>Myrmicinae</taxon>
        <taxon>Cardiocondyla</taxon>
    </lineage>
</organism>
<dbReference type="AlphaFoldDB" id="A0AAW2F2P7"/>